<protein>
    <recommendedName>
        <fullName evidence="2">BTB domain-containing protein</fullName>
    </recommendedName>
</protein>
<proteinExistence type="predicted"/>
<feature type="region of interest" description="Disordered" evidence="1">
    <location>
        <begin position="38"/>
        <end position="84"/>
    </location>
</feature>
<sequence length="928" mass="102574">MLRSLSIEPFERQSCPVEQLEVQVEAILPTTAPATVDRTIPIMMTTTTTTMNDSDDDEDEDDQSDEDEFDDIEGNDNLDTNHSTANAANSADAAAGSSNQAAGSNDGQSMLEISSASLLLLEGSILTFEADGDLRIVVPPESRDALRPLKLHRFVNYECNKDDSLLTLLSSDQRAMVFEVQQGDQVLLLDTVRMHWVLVREPGRQHSTFSLERALKDASFCDISFQASDGVVLQAHSAILQLRCPELVGMMKDPAKDSIRLATFDAGVLRALLFFLYTDTAPPELVKVARPLSQLAKALHLRRLEAQCVQLFTDDAVLAEVMTYTHGIEAILQQILVTARRPEVSLDRPEIVLGVAKQHGADLCVAGLLFIRGADVLGRRRASLSREQQKVLYTNLQEWALRCMAILNRINLEVGHKLATALRQQNVSSVALPTSLQPYVVQALQSISSFAKDLGVGLRTLASVIKQSEAQNRKRKHAEASSAAGRSERSGVLRSMSVFAKYRSYAKLKSAFKSLRKYLKAIPKVCDKVLKADPSKQRERITGALLYMRDSVLQDDEEEFTRNLERSLRGSRLKKLISATTQGVSMGLNQFIEHPEAVQPLIKRLRDQVQSKEFDMQLVALNLLSASEVDSMDALAASTSADSTGRMVEEELVDDVGISFLSSMQQLYTERDATGDMSFVLSDGSAVPAHRVVVASASEWIHAALTNGMQEALNRQISMPDIPPESFMLFLNYLYTGDLDLSTSETAAVDLLELAERLAMPLVRETCTQYLLKSIDEDNAIALVTVADRFSIPKLQAAAMDFIVSHGDVIMQEDIQELDPHCAAELQRRVVQHQQHLEAALQRQKERDEQIKQAELLGNLVVPSFGTEPPELEFPEETISVDDGVAVSSLVAEMQAIVGEDVPAARLEHHLRAANFDVNRAVNFFFSE</sequence>
<dbReference type="Gene3D" id="6.10.250.3030">
    <property type="match status" value="1"/>
</dbReference>
<evidence type="ECO:0000313" key="3">
    <source>
        <dbReference type="EMBL" id="KJE92193.1"/>
    </source>
</evidence>
<dbReference type="InterPro" id="IPR000210">
    <property type="entry name" value="BTB/POZ_dom"/>
</dbReference>
<accession>A0A0D2WNX0</accession>
<dbReference type="InParanoid" id="A0A0D2WNX0"/>
<dbReference type="eggNOG" id="KOG4441">
    <property type="taxonomic scope" value="Eukaryota"/>
</dbReference>
<dbReference type="PROSITE" id="PS50097">
    <property type="entry name" value="BTB"/>
    <property type="match status" value="2"/>
</dbReference>
<dbReference type="CDD" id="cd14733">
    <property type="entry name" value="BACK"/>
    <property type="match status" value="1"/>
</dbReference>
<evidence type="ECO:0000313" key="4">
    <source>
        <dbReference type="Proteomes" id="UP000008743"/>
    </source>
</evidence>
<organism evidence="3 4">
    <name type="scientific">Capsaspora owczarzaki (strain ATCC 30864)</name>
    <dbReference type="NCBI Taxonomy" id="595528"/>
    <lineage>
        <taxon>Eukaryota</taxon>
        <taxon>Filasterea</taxon>
        <taxon>Capsaspora</taxon>
    </lineage>
</organism>
<dbReference type="Proteomes" id="UP000008743">
    <property type="component" value="Unassembled WGS sequence"/>
</dbReference>
<dbReference type="SUPFAM" id="SSF54695">
    <property type="entry name" value="POZ domain"/>
    <property type="match status" value="2"/>
</dbReference>
<feature type="compositionally biased region" description="Acidic residues" evidence="1">
    <location>
        <begin position="53"/>
        <end position="76"/>
    </location>
</feature>
<dbReference type="STRING" id="595528.A0A0D2WNX0"/>
<dbReference type="PANTHER" id="PTHR24413">
    <property type="entry name" value="SPECKLE-TYPE POZ PROTEIN"/>
    <property type="match status" value="1"/>
</dbReference>
<feature type="domain" description="BTB" evidence="2">
    <location>
        <begin position="675"/>
        <end position="743"/>
    </location>
</feature>
<dbReference type="Pfam" id="PF00651">
    <property type="entry name" value="BTB"/>
    <property type="match status" value="2"/>
</dbReference>
<dbReference type="OrthoDB" id="684045at2759"/>
<dbReference type="InterPro" id="IPR011333">
    <property type="entry name" value="SKP1/BTB/POZ_sf"/>
</dbReference>
<keyword evidence="4" id="KW-1185">Reference proteome</keyword>
<evidence type="ECO:0000256" key="1">
    <source>
        <dbReference type="SAM" id="MobiDB-lite"/>
    </source>
</evidence>
<name>A0A0D2WNX0_CAPO3</name>
<dbReference type="SMART" id="SM00225">
    <property type="entry name" value="BTB"/>
    <property type="match status" value="2"/>
</dbReference>
<reference evidence="4" key="1">
    <citation type="submission" date="2011-02" db="EMBL/GenBank/DDBJ databases">
        <title>The Genome Sequence of Capsaspora owczarzaki ATCC 30864.</title>
        <authorList>
            <person name="Russ C."/>
            <person name="Cuomo C."/>
            <person name="Burger G."/>
            <person name="Gray M.W."/>
            <person name="Holland P.W.H."/>
            <person name="King N."/>
            <person name="Lang F.B.F."/>
            <person name="Roger A.J."/>
            <person name="Ruiz-Trillo I."/>
            <person name="Young S.K."/>
            <person name="Zeng Q."/>
            <person name="Gargeya S."/>
            <person name="Alvarado L."/>
            <person name="Berlin A."/>
            <person name="Chapman S.B."/>
            <person name="Chen Z."/>
            <person name="Freedman E."/>
            <person name="Gellesch M."/>
            <person name="Goldberg J."/>
            <person name="Griggs A."/>
            <person name="Gujja S."/>
            <person name="Heilman E."/>
            <person name="Heiman D."/>
            <person name="Howarth C."/>
            <person name="Mehta T."/>
            <person name="Neiman D."/>
            <person name="Pearson M."/>
            <person name="Roberts A."/>
            <person name="Saif S."/>
            <person name="Shea T."/>
            <person name="Shenoy N."/>
            <person name="Sisk P."/>
            <person name="Stolte C."/>
            <person name="Sykes S."/>
            <person name="White J."/>
            <person name="Yandava C."/>
            <person name="Haas B."/>
            <person name="Nusbaum C."/>
            <person name="Birren B."/>
        </authorList>
    </citation>
    <scope>NUCLEOTIDE SEQUENCE</scope>
    <source>
        <strain evidence="4">ATCC 30864</strain>
    </source>
</reference>
<dbReference type="Gene3D" id="3.30.710.10">
    <property type="entry name" value="Potassium Channel Kv1.1, Chain A"/>
    <property type="match status" value="2"/>
</dbReference>
<gene>
    <name evidence="3" type="ORF">CAOG_003206</name>
</gene>
<feature type="domain" description="BTB" evidence="2">
    <location>
        <begin position="221"/>
        <end position="279"/>
    </location>
</feature>
<dbReference type="RefSeq" id="XP_004364045.2">
    <property type="nucleotide sequence ID" value="XM_004363988.2"/>
</dbReference>
<evidence type="ECO:0000259" key="2">
    <source>
        <dbReference type="PROSITE" id="PS50097"/>
    </source>
</evidence>
<dbReference type="PhylomeDB" id="A0A0D2WNX0"/>
<dbReference type="Gene3D" id="1.10.8.10">
    <property type="entry name" value="DNA helicase RuvA subunit, C-terminal domain"/>
    <property type="match status" value="1"/>
</dbReference>
<dbReference type="CDD" id="cd18186">
    <property type="entry name" value="BTB_POZ_ZBTB_KLHL-like"/>
    <property type="match status" value="1"/>
</dbReference>
<dbReference type="EMBL" id="KE346363">
    <property type="protein sequence ID" value="KJE92193.1"/>
    <property type="molecule type" value="Genomic_DNA"/>
</dbReference>
<dbReference type="AlphaFoldDB" id="A0A0D2WNX0"/>